<gene>
    <name evidence="1" type="ORF">BITS_0294</name>
</gene>
<sequence length="825" mass="89251">MGLGIEAIAEMNVNSGNYPKSEGDNPPHAYSFSGDVNETSVSVKLADQNPADYLSAQVWAEYFVPVVTSDTRDTGRSFTIKVSDLTGKSMSGADLKDSDGANNVNTYPIGYLPEGEGGFNRITVATGWTGVASKELAASIPNYGSAYQQTKQMMANGEGNTMWSYLAAPGQTYEPNKTSSIRDYDVRAMNQLIKFDDAFHITGNPTICGVGLGMGSCGYLNETNGKRIEPNVLWAVKPDGSAWASDVERDQTQDYQLRYYPTKEAAAQAGTIVGVLIEFRGGIWSSGVFLGVSRIPYTLDGEPDTVAAVTTDYRVWTGNSVPGVDDTWKDTNGSAVAENTWGDTTIANNMLLLPWDDPNNTSAADPAQRSYMKDTWDDEAAAPKQNEIEYYGDSVRVIGAKVQVVNPSGSTEGDFTRILNGSDARLVNIEEHGGRVQKTFDVTSGNRIEDRVLVFDVTGKLSDEPLELKGLLNRADSTWAPRYPFVRGDKTYQYGEVLLDTPDNPVTYTPAPDPQKPGTFTGGTPVDPSNFSVPTTGRYRLYYRAYLGDESDYSKDVSIGSRYYNAGDLSIPAQSVRRAVMVFSNGWSNGEYITNIVGTARAGIQQSVRSPLLVENGKVTDQQSWNTTVETAGQNMINLYVLDVLPNNSDNRGTQRVSNHSTLSGEVTLTMRAQSGDAKSKPMRLFATTDVVNSATCDARSFGDTIAPSTRATSFETCGVTWTEVTVGEDGKYAIDTNTTALVWGTDQLAPFERSTVAIGLNLNQAHGDVLTNDASYSHTGTTDGALISNEAIVKVPTKSISGIAFNDVNRDGVYEAGIDKPFRV</sequence>
<evidence type="ECO:0000313" key="2">
    <source>
        <dbReference type="Proteomes" id="UP000029080"/>
    </source>
</evidence>
<proteinExistence type="predicted"/>
<evidence type="ECO:0000313" key="1">
    <source>
        <dbReference type="EMBL" id="KFJ05606.1"/>
    </source>
</evidence>
<keyword evidence="2" id="KW-1185">Reference proteome</keyword>
<dbReference type="EMBL" id="JGZU01000015">
    <property type="protein sequence ID" value="KFJ05606.1"/>
    <property type="molecule type" value="Genomic_DNA"/>
</dbReference>
<protein>
    <submittedName>
        <fullName evidence="1">Uncharacterized protein</fullName>
    </submittedName>
</protein>
<dbReference type="AlphaFoldDB" id="A0A087ECV5"/>
<accession>A0A087ECV5</accession>
<name>A0A087ECV5_9BIFI</name>
<comment type="caution">
    <text evidence="1">The sequence shown here is derived from an EMBL/GenBank/DDBJ whole genome shotgun (WGS) entry which is preliminary data.</text>
</comment>
<reference evidence="1 2" key="1">
    <citation type="submission" date="2014-03" db="EMBL/GenBank/DDBJ databases">
        <title>Genomics of Bifidobacteria.</title>
        <authorList>
            <person name="Ventura M."/>
            <person name="Milani C."/>
            <person name="Lugli G.A."/>
        </authorList>
    </citation>
    <scope>NUCLEOTIDE SEQUENCE [LARGE SCALE GENOMIC DNA]</scope>
    <source>
        <strain evidence="1 2">JCM 13495</strain>
    </source>
</reference>
<organism evidence="1 2">
    <name type="scientific">Bifidobacterium tsurumiense</name>
    <dbReference type="NCBI Taxonomy" id="356829"/>
    <lineage>
        <taxon>Bacteria</taxon>
        <taxon>Bacillati</taxon>
        <taxon>Actinomycetota</taxon>
        <taxon>Actinomycetes</taxon>
        <taxon>Bifidobacteriales</taxon>
        <taxon>Bifidobacteriaceae</taxon>
        <taxon>Bifidobacterium</taxon>
    </lineage>
</organism>
<dbReference type="STRING" id="356829.BITS_0294"/>
<dbReference type="Proteomes" id="UP000029080">
    <property type="component" value="Unassembled WGS sequence"/>
</dbReference>